<dbReference type="InterPro" id="IPR050327">
    <property type="entry name" value="Proton-linked_MCT"/>
</dbReference>
<feature type="transmembrane region" description="Helical" evidence="3">
    <location>
        <begin position="240"/>
        <end position="263"/>
    </location>
</feature>
<protein>
    <submittedName>
        <fullName evidence="5">Major facilitator superfamily domain-containing protein</fullName>
    </submittedName>
</protein>
<dbReference type="OrthoDB" id="6499973at2759"/>
<keyword evidence="3" id="KW-0812">Transmembrane</keyword>
<dbReference type="InterPro" id="IPR036259">
    <property type="entry name" value="MFS_trans_sf"/>
</dbReference>
<keyword evidence="3" id="KW-1133">Transmembrane helix</keyword>
<comment type="caution">
    <text evidence="5">The sequence shown here is derived from an EMBL/GenBank/DDBJ whole genome shotgun (WGS) entry which is preliminary data.</text>
</comment>
<dbReference type="AlphaFoldDB" id="A0A9P5PUF8"/>
<dbReference type="PROSITE" id="PS50850">
    <property type="entry name" value="MFS"/>
    <property type="match status" value="1"/>
</dbReference>
<feature type="transmembrane region" description="Helical" evidence="3">
    <location>
        <begin position="176"/>
        <end position="199"/>
    </location>
</feature>
<dbReference type="GO" id="GO:0022857">
    <property type="term" value="F:transmembrane transporter activity"/>
    <property type="evidence" value="ECO:0007669"/>
    <property type="project" value="InterPro"/>
</dbReference>
<evidence type="ECO:0000313" key="6">
    <source>
        <dbReference type="Proteomes" id="UP000772434"/>
    </source>
</evidence>
<comment type="similarity">
    <text evidence="2">Belongs to the major facilitator superfamily. Monocarboxylate porter (TC 2.A.1.13) family.</text>
</comment>
<evidence type="ECO:0000256" key="1">
    <source>
        <dbReference type="ARBA" id="ARBA00004141"/>
    </source>
</evidence>
<evidence type="ECO:0000256" key="3">
    <source>
        <dbReference type="SAM" id="Phobius"/>
    </source>
</evidence>
<gene>
    <name evidence="5" type="ORF">BDP27DRAFT_1421710</name>
</gene>
<name>A0A9P5PUF8_9AGAR</name>
<feature type="transmembrane region" description="Helical" evidence="3">
    <location>
        <begin position="205"/>
        <end position="228"/>
    </location>
</feature>
<feature type="transmembrane region" description="Helical" evidence="3">
    <location>
        <begin position="69"/>
        <end position="90"/>
    </location>
</feature>
<dbReference type="InterPro" id="IPR011701">
    <property type="entry name" value="MFS"/>
</dbReference>
<keyword evidence="6" id="KW-1185">Reference proteome</keyword>
<evidence type="ECO:0000256" key="2">
    <source>
        <dbReference type="ARBA" id="ARBA00006727"/>
    </source>
</evidence>
<feature type="domain" description="Major facilitator superfamily (MFS) profile" evidence="4">
    <location>
        <begin position="115"/>
        <end position="303"/>
    </location>
</feature>
<keyword evidence="3" id="KW-0472">Membrane</keyword>
<comment type="subcellular location">
    <subcellularLocation>
        <location evidence="1">Membrane</location>
        <topology evidence="1">Multi-pass membrane protein</topology>
    </subcellularLocation>
</comment>
<dbReference type="Gene3D" id="1.20.1250.20">
    <property type="entry name" value="MFS general substrate transporter like domains"/>
    <property type="match status" value="2"/>
</dbReference>
<evidence type="ECO:0000313" key="5">
    <source>
        <dbReference type="EMBL" id="KAF9068727.1"/>
    </source>
</evidence>
<dbReference type="Pfam" id="PF07690">
    <property type="entry name" value="MFS_1"/>
    <property type="match status" value="1"/>
</dbReference>
<dbReference type="PANTHER" id="PTHR11360">
    <property type="entry name" value="MONOCARBOXYLATE TRANSPORTER"/>
    <property type="match status" value="1"/>
</dbReference>
<reference evidence="5" key="1">
    <citation type="submission" date="2020-11" db="EMBL/GenBank/DDBJ databases">
        <authorList>
            <consortium name="DOE Joint Genome Institute"/>
            <person name="Ahrendt S."/>
            <person name="Riley R."/>
            <person name="Andreopoulos W."/>
            <person name="Labutti K."/>
            <person name="Pangilinan J."/>
            <person name="Ruiz-Duenas F.J."/>
            <person name="Barrasa J.M."/>
            <person name="Sanchez-Garcia M."/>
            <person name="Camarero S."/>
            <person name="Miyauchi S."/>
            <person name="Serrano A."/>
            <person name="Linde D."/>
            <person name="Babiker R."/>
            <person name="Drula E."/>
            <person name="Ayuso-Fernandez I."/>
            <person name="Pacheco R."/>
            <person name="Padilla G."/>
            <person name="Ferreira P."/>
            <person name="Barriuso J."/>
            <person name="Kellner H."/>
            <person name="Castanera R."/>
            <person name="Alfaro M."/>
            <person name="Ramirez L."/>
            <person name="Pisabarro A.G."/>
            <person name="Kuo A."/>
            <person name="Tritt A."/>
            <person name="Lipzen A."/>
            <person name="He G."/>
            <person name="Yan M."/>
            <person name="Ng V."/>
            <person name="Cullen D."/>
            <person name="Martin F."/>
            <person name="Rosso M.-N."/>
            <person name="Henrissat B."/>
            <person name="Hibbett D."/>
            <person name="Martinez A.T."/>
            <person name="Grigoriev I.V."/>
        </authorList>
    </citation>
    <scope>NUCLEOTIDE SEQUENCE</scope>
    <source>
        <strain evidence="5">AH 40177</strain>
    </source>
</reference>
<feature type="transmembrane region" description="Helical" evidence="3">
    <location>
        <begin position="150"/>
        <end position="169"/>
    </location>
</feature>
<evidence type="ECO:0000259" key="4">
    <source>
        <dbReference type="PROSITE" id="PS50850"/>
    </source>
</evidence>
<feature type="transmembrane region" description="Helical" evidence="3">
    <location>
        <begin position="32"/>
        <end position="57"/>
    </location>
</feature>
<dbReference type="GO" id="GO:0016020">
    <property type="term" value="C:membrane"/>
    <property type="evidence" value="ECO:0007669"/>
    <property type="project" value="UniProtKB-SubCell"/>
</dbReference>
<proteinExistence type="inferred from homology"/>
<sequence length="303" mass="31870">MLSQGLGMGIGIGLCYVPALSTAAHHLPNRQAIAMGIIASSGSFGGGIFSILLNHLIPQHGFPLAVRSTAFLALGLLIIGNALITVPAPSSIPNSNADSDQPTRSKEPTNLLYIPYLLTLLSGFLGQLGALFPVFYIQLFADSHNMPKGFVFYSITAMNFSIAVGRLLPGYFADRYGAVGSFIVLGSVNAGCAFIMFGANHVGGLIAFCILYGLSFGSASTLFAPVVTAIMPSEADRGKLIGIALGPIAICSLVGTPLGGAIIGRDFDWWKGILWTGVLLWTAVGIQLVARQIHLKKMAVVRY</sequence>
<dbReference type="InterPro" id="IPR020846">
    <property type="entry name" value="MFS_dom"/>
</dbReference>
<feature type="transmembrane region" description="Helical" evidence="3">
    <location>
        <begin position="111"/>
        <end position="138"/>
    </location>
</feature>
<dbReference type="Proteomes" id="UP000772434">
    <property type="component" value="Unassembled WGS sequence"/>
</dbReference>
<dbReference type="PANTHER" id="PTHR11360:SF284">
    <property type="entry name" value="EG:103B4.3 PROTEIN-RELATED"/>
    <property type="match status" value="1"/>
</dbReference>
<organism evidence="5 6">
    <name type="scientific">Rhodocollybia butyracea</name>
    <dbReference type="NCBI Taxonomy" id="206335"/>
    <lineage>
        <taxon>Eukaryota</taxon>
        <taxon>Fungi</taxon>
        <taxon>Dikarya</taxon>
        <taxon>Basidiomycota</taxon>
        <taxon>Agaricomycotina</taxon>
        <taxon>Agaricomycetes</taxon>
        <taxon>Agaricomycetidae</taxon>
        <taxon>Agaricales</taxon>
        <taxon>Marasmiineae</taxon>
        <taxon>Omphalotaceae</taxon>
        <taxon>Rhodocollybia</taxon>
    </lineage>
</organism>
<dbReference type="SUPFAM" id="SSF103473">
    <property type="entry name" value="MFS general substrate transporter"/>
    <property type="match status" value="1"/>
</dbReference>
<accession>A0A9P5PUF8</accession>
<dbReference type="EMBL" id="JADNRY010000058">
    <property type="protein sequence ID" value="KAF9068727.1"/>
    <property type="molecule type" value="Genomic_DNA"/>
</dbReference>
<feature type="transmembrane region" description="Helical" evidence="3">
    <location>
        <begin position="6"/>
        <end position="25"/>
    </location>
</feature>
<feature type="transmembrane region" description="Helical" evidence="3">
    <location>
        <begin position="269"/>
        <end position="290"/>
    </location>
</feature>